<dbReference type="Gene3D" id="3.30.530.20">
    <property type="match status" value="1"/>
</dbReference>
<dbReference type="EMBL" id="BAAALS010000004">
    <property type="protein sequence ID" value="GAA1741391.1"/>
    <property type="molecule type" value="Genomic_DNA"/>
</dbReference>
<feature type="compositionally biased region" description="Pro residues" evidence="2">
    <location>
        <begin position="268"/>
        <end position="279"/>
    </location>
</feature>
<evidence type="ECO:0000256" key="1">
    <source>
        <dbReference type="ARBA" id="ARBA00006817"/>
    </source>
</evidence>
<dbReference type="SUPFAM" id="SSF55961">
    <property type="entry name" value="Bet v1-like"/>
    <property type="match status" value="1"/>
</dbReference>
<comment type="caution">
    <text evidence="4">The sequence shown here is derived from an EMBL/GenBank/DDBJ whole genome shotgun (WGS) entry which is preliminary data.</text>
</comment>
<dbReference type="RefSeq" id="WP_344077343.1">
    <property type="nucleotide sequence ID" value="NZ_BAAALS010000004.1"/>
</dbReference>
<feature type="compositionally biased region" description="Low complexity" evidence="2">
    <location>
        <begin position="254"/>
        <end position="267"/>
    </location>
</feature>
<feature type="region of interest" description="Disordered" evidence="2">
    <location>
        <begin position="205"/>
        <end position="279"/>
    </location>
</feature>
<dbReference type="CDD" id="cd07814">
    <property type="entry name" value="SRPBCC_CalC_Aha1-like"/>
    <property type="match status" value="1"/>
</dbReference>
<evidence type="ECO:0000259" key="3">
    <source>
        <dbReference type="SMART" id="SM00637"/>
    </source>
</evidence>
<dbReference type="InterPro" id="IPR012291">
    <property type="entry name" value="CBM2_carb-bd_dom_sf"/>
</dbReference>
<dbReference type="InterPro" id="IPR001919">
    <property type="entry name" value="CBD2"/>
</dbReference>
<organism evidence="4 5">
    <name type="scientific">Luedemannella helvata</name>
    <dbReference type="NCBI Taxonomy" id="349315"/>
    <lineage>
        <taxon>Bacteria</taxon>
        <taxon>Bacillati</taxon>
        <taxon>Actinomycetota</taxon>
        <taxon>Actinomycetes</taxon>
        <taxon>Micromonosporales</taxon>
        <taxon>Micromonosporaceae</taxon>
        <taxon>Luedemannella</taxon>
    </lineage>
</organism>
<dbReference type="InterPro" id="IPR013538">
    <property type="entry name" value="ASHA1/2-like_C"/>
</dbReference>
<dbReference type="InterPro" id="IPR008965">
    <property type="entry name" value="CBM2/CBM3_carb-bd_dom_sf"/>
</dbReference>
<evidence type="ECO:0000313" key="5">
    <source>
        <dbReference type="Proteomes" id="UP001500655"/>
    </source>
</evidence>
<protein>
    <recommendedName>
        <fullName evidence="3">CBM2 domain-containing protein</fullName>
    </recommendedName>
</protein>
<feature type="compositionally biased region" description="Low complexity" evidence="2">
    <location>
        <begin position="144"/>
        <end position="153"/>
    </location>
</feature>
<dbReference type="Pfam" id="PF08327">
    <property type="entry name" value="AHSA1"/>
    <property type="match status" value="1"/>
</dbReference>
<proteinExistence type="inferred from homology"/>
<feature type="domain" description="CBM2" evidence="3">
    <location>
        <begin position="284"/>
        <end position="378"/>
    </location>
</feature>
<dbReference type="InterPro" id="IPR023393">
    <property type="entry name" value="START-like_dom_sf"/>
</dbReference>
<evidence type="ECO:0000256" key="2">
    <source>
        <dbReference type="SAM" id="MobiDB-lite"/>
    </source>
</evidence>
<sequence length="378" mass="39245">MSQLRLEFSFPHPPALVWRALTESHILALWLVENDLVPRPGQRFRLRAMELAGIDELIDGAIVDLAPGERLAMIWRTDEAHLGMTWQLRPVPDGTVLEVTQTGLLGVAGQQRRDTLQRTYEHVFGQRLRDVLGALDGPPPAAPEPAVALAAPAAPAPPAATGADRRGRAGVLLGGGRSLVSNATLAVVLAAVVAGFLTWLSKPGASTTDPGRWDNPATGNQVGSESTGPLRTSVGSPHNATTPDRTAAGAPRGSAAQPSAAPTSAGPVDPPSAPPSPPAVAAPLTASYVTLVDESAYVVTVTNPGGVPSADWVMTVQAPALDVVSATGVTWTRKGNTVTFTPDATTDVVPAHGQVRFRVVVAKKPKPLKACTINGRAC</sequence>
<reference evidence="4 5" key="1">
    <citation type="journal article" date="2019" name="Int. J. Syst. Evol. Microbiol.">
        <title>The Global Catalogue of Microorganisms (GCM) 10K type strain sequencing project: providing services to taxonomists for standard genome sequencing and annotation.</title>
        <authorList>
            <consortium name="The Broad Institute Genomics Platform"/>
            <consortium name="The Broad Institute Genome Sequencing Center for Infectious Disease"/>
            <person name="Wu L."/>
            <person name="Ma J."/>
        </authorList>
    </citation>
    <scope>NUCLEOTIDE SEQUENCE [LARGE SCALE GENOMIC DNA]</scope>
    <source>
        <strain evidence="4 5">JCM 13249</strain>
    </source>
</reference>
<feature type="compositionally biased region" description="Polar residues" evidence="2">
    <location>
        <begin position="217"/>
        <end position="244"/>
    </location>
</feature>
<dbReference type="Proteomes" id="UP001500655">
    <property type="component" value="Unassembled WGS sequence"/>
</dbReference>
<name>A0ABN2JWJ7_9ACTN</name>
<keyword evidence="5" id="KW-1185">Reference proteome</keyword>
<dbReference type="Gene3D" id="2.60.40.290">
    <property type="match status" value="1"/>
</dbReference>
<comment type="similarity">
    <text evidence="1">Belongs to the AHA1 family.</text>
</comment>
<feature type="region of interest" description="Disordered" evidence="2">
    <location>
        <begin position="134"/>
        <end position="164"/>
    </location>
</feature>
<evidence type="ECO:0000313" key="4">
    <source>
        <dbReference type="EMBL" id="GAA1741391.1"/>
    </source>
</evidence>
<accession>A0ABN2JWJ7</accession>
<gene>
    <name evidence="4" type="ORF">GCM10009681_10130</name>
</gene>
<dbReference type="SUPFAM" id="SSF49384">
    <property type="entry name" value="Carbohydrate-binding domain"/>
    <property type="match status" value="1"/>
</dbReference>
<dbReference type="SMART" id="SM00637">
    <property type="entry name" value="CBD_II"/>
    <property type="match status" value="1"/>
</dbReference>